<evidence type="ECO:0000313" key="3">
    <source>
        <dbReference type="Proteomes" id="UP000593565"/>
    </source>
</evidence>
<keyword evidence="1" id="KW-1133">Transmembrane helix</keyword>
<sequence>MDLRWIFCGCVSCFLYIIAFIICILQFIWVILDKLVFNPVKPIYSQHLKPRVEYIQGILDKLVLNPVKRIYFQFSNPGVQPLQQDEVDYKQQKVSLGWSKEIRFHKMVIGNDMNVHKAFLSGLGISRQDAECSVDQSDVIIAFIPIVSRAGTDIGAALEKIPENRPVVLVVLHHTFNLDCVVPESRRNISRSNVLAVDCLFHEDQGLLTCPRNTEALKATAKYKSSQRHYINQQVLTKKEVRRANL</sequence>
<accession>A0A7J6B721</accession>
<keyword evidence="1" id="KW-0812">Transmembrane</keyword>
<evidence type="ECO:0000256" key="1">
    <source>
        <dbReference type="SAM" id="Phobius"/>
    </source>
</evidence>
<dbReference type="PANTHER" id="PTHR34488:SF1">
    <property type="entry name" value="SI:CH211-245H14.1-RELATED"/>
    <property type="match status" value="1"/>
</dbReference>
<keyword evidence="3" id="KW-1185">Reference proteome</keyword>
<organism evidence="2 3">
    <name type="scientific">Ameiurus melas</name>
    <name type="common">Black bullhead</name>
    <name type="synonym">Silurus melas</name>
    <dbReference type="NCBI Taxonomy" id="219545"/>
    <lineage>
        <taxon>Eukaryota</taxon>
        <taxon>Metazoa</taxon>
        <taxon>Chordata</taxon>
        <taxon>Craniata</taxon>
        <taxon>Vertebrata</taxon>
        <taxon>Euteleostomi</taxon>
        <taxon>Actinopterygii</taxon>
        <taxon>Neopterygii</taxon>
        <taxon>Teleostei</taxon>
        <taxon>Ostariophysi</taxon>
        <taxon>Siluriformes</taxon>
        <taxon>Ictaluridae</taxon>
        <taxon>Ameiurus</taxon>
    </lineage>
</organism>
<comment type="caution">
    <text evidence="2">The sequence shown here is derived from an EMBL/GenBank/DDBJ whole genome shotgun (WGS) entry which is preliminary data.</text>
</comment>
<reference evidence="2 3" key="1">
    <citation type="submission" date="2020-02" db="EMBL/GenBank/DDBJ databases">
        <title>A chromosome-scale genome assembly of the black bullhead catfish (Ameiurus melas).</title>
        <authorList>
            <person name="Wen M."/>
            <person name="Zham M."/>
            <person name="Cabau C."/>
            <person name="Klopp C."/>
            <person name="Donnadieu C."/>
            <person name="Roques C."/>
            <person name="Bouchez O."/>
            <person name="Lampietro C."/>
            <person name="Jouanno E."/>
            <person name="Herpin A."/>
            <person name="Louis A."/>
            <person name="Berthelot C."/>
            <person name="Parey E."/>
            <person name="Roest-Crollius H."/>
            <person name="Braasch I."/>
            <person name="Postlethwait J."/>
            <person name="Robinson-Rechavi M."/>
            <person name="Echchiki A."/>
            <person name="Begum T."/>
            <person name="Montfort J."/>
            <person name="Schartl M."/>
            <person name="Bobe J."/>
            <person name="Guiguen Y."/>
        </authorList>
    </citation>
    <scope>NUCLEOTIDE SEQUENCE [LARGE SCALE GENOMIC DNA]</scope>
    <source>
        <strain evidence="2">M_S1</strain>
        <tissue evidence="2">Blood</tissue>
    </source>
</reference>
<dbReference type="Proteomes" id="UP000593565">
    <property type="component" value="Unassembled WGS sequence"/>
</dbReference>
<dbReference type="PANTHER" id="PTHR34488">
    <property type="entry name" value="SI:CH211-245H14.1-RELATED"/>
    <property type="match status" value="1"/>
</dbReference>
<dbReference type="EMBL" id="JAAGNN010000003">
    <property type="protein sequence ID" value="KAF4090894.1"/>
    <property type="molecule type" value="Genomic_DNA"/>
</dbReference>
<keyword evidence="1" id="KW-0472">Membrane</keyword>
<evidence type="ECO:0000313" key="2">
    <source>
        <dbReference type="EMBL" id="KAF4090894.1"/>
    </source>
</evidence>
<proteinExistence type="predicted"/>
<feature type="transmembrane region" description="Helical" evidence="1">
    <location>
        <begin position="7"/>
        <end position="32"/>
    </location>
</feature>
<gene>
    <name evidence="2" type="ORF">AMELA_G00030790</name>
</gene>
<protein>
    <submittedName>
        <fullName evidence="2">Uncharacterized protein</fullName>
    </submittedName>
</protein>
<dbReference type="AlphaFoldDB" id="A0A7J6B721"/>
<name>A0A7J6B721_AMEME</name>